<reference evidence="2" key="1">
    <citation type="journal article" date="2019" name="Sci. Rep.">
        <title>Draft genome of Tanacetum cinerariifolium, the natural source of mosquito coil.</title>
        <authorList>
            <person name="Yamashiro T."/>
            <person name="Shiraishi A."/>
            <person name="Satake H."/>
            <person name="Nakayama K."/>
        </authorList>
    </citation>
    <scope>NUCLEOTIDE SEQUENCE</scope>
</reference>
<feature type="compositionally biased region" description="Basic and acidic residues" evidence="1">
    <location>
        <begin position="1"/>
        <end position="13"/>
    </location>
</feature>
<feature type="region of interest" description="Disordered" evidence="1">
    <location>
        <begin position="1"/>
        <end position="68"/>
    </location>
</feature>
<organism evidence="2">
    <name type="scientific">Tanacetum cinerariifolium</name>
    <name type="common">Dalmatian daisy</name>
    <name type="synonym">Chrysanthemum cinerariifolium</name>
    <dbReference type="NCBI Taxonomy" id="118510"/>
    <lineage>
        <taxon>Eukaryota</taxon>
        <taxon>Viridiplantae</taxon>
        <taxon>Streptophyta</taxon>
        <taxon>Embryophyta</taxon>
        <taxon>Tracheophyta</taxon>
        <taxon>Spermatophyta</taxon>
        <taxon>Magnoliopsida</taxon>
        <taxon>eudicotyledons</taxon>
        <taxon>Gunneridae</taxon>
        <taxon>Pentapetalae</taxon>
        <taxon>asterids</taxon>
        <taxon>campanulids</taxon>
        <taxon>Asterales</taxon>
        <taxon>Asteraceae</taxon>
        <taxon>Asteroideae</taxon>
        <taxon>Anthemideae</taxon>
        <taxon>Anthemidinae</taxon>
        <taxon>Tanacetum</taxon>
    </lineage>
</organism>
<comment type="caution">
    <text evidence="2">The sequence shown here is derived from an EMBL/GenBank/DDBJ whole genome shotgun (WGS) entry which is preliminary data.</text>
</comment>
<protein>
    <submittedName>
        <fullName evidence="2">Uncharacterized protein</fullName>
    </submittedName>
</protein>
<name>A0A699PTV8_TANCI</name>
<gene>
    <name evidence="2" type="ORF">Tci_826840</name>
</gene>
<accession>A0A699PTV8</accession>
<sequence length="68" mass="7890">MPPKRDLRLIDEHFENDDSEDELSPTAEVKTVKPSVENIESVKTPREIDKTAESHKPHKHYPKGNKRN</sequence>
<proteinExistence type="predicted"/>
<feature type="compositionally biased region" description="Basic and acidic residues" evidence="1">
    <location>
        <begin position="43"/>
        <end position="55"/>
    </location>
</feature>
<dbReference type="AlphaFoldDB" id="A0A699PTV8"/>
<feature type="compositionally biased region" description="Basic residues" evidence="1">
    <location>
        <begin position="56"/>
        <end position="68"/>
    </location>
</feature>
<feature type="compositionally biased region" description="Acidic residues" evidence="1">
    <location>
        <begin position="14"/>
        <end position="23"/>
    </location>
</feature>
<evidence type="ECO:0000313" key="2">
    <source>
        <dbReference type="EMBL" id="GFC54870.1"/>
    </source>
</evidence>
<evidence type="ECO:0000256" key="1">
    <source>
        <dbReference type="SAM" id="MobiDB-lite"/>
    </source>
</evidence>
<dbReference type="EMBL" id="BKCJ010962973">
    <property type="protein sequence ID" value="GFC54870.1"/>
    <property type="molecule type" value="Genomic_DNA"/>
</dbReference>